<dbReference type="Ensembl" id="ENSCSAVT00000013520.1">
    <property type="protein sequence ID" value="ENSCSAVP00000013369.1"/>
    <property type="gene ID" value="ENSCSAVG00000007838.1"/>
</dbReference>
<evidence type="ECO:0000313" key="2">
    <source>
        <dbReference type="Ensembl" id="ENSCSAVP00000013369.1"/>
    </source>
</evidence>
<protein>
    <submittedName>
        <fullName evidence="2">Uncharacterized protein</fullName>
    </submittedName>
</protein>
<dbReference type="Proteomes" id="UP000007875">
    <property type="component" value="Unassembled WGS sequence"/>
</dbReference>
<accession>H2Z707</accession>
<evidence type="ECO:0000313" key="3">
    <source>
        <dbReference type="Proteomes" id="UP000007875"/>
    </source>
</evidence>
<feature type="compositionally biased region" description="Polar residues" evidence="1">
    <location>
        <begin position="160"/>
        <end position="180"/>
    </location>
</feature>
<organism evidence="2 3">
    <name type="scientific">Ciona savignyi</name>
    <name type="common">Pacific transparent sea squirt</name>
    <dbReference type="NCBI Taxonomy" id="51511"/>
    <lineage>
        <taxon>Eukaryota</taxon>
        <taxon>Metazoa</taxon>
        <taxon>Chordata</taxon>
        <taxon>Tunicata</taxon>
        <taxon>Ascidiacea</taxon>
        <taxon>Phlebobranchia</taxon>
        <taxon>Cionidae</taxon>
        <taxon>Ciona</taxon>
    </lineage>
</organism>
<feature type="compositionally biased region" description="Low complexity" evidence="1">
    <location>
        <begin position="142"/>
        <end position="154"/>
    </location>
</feature>
<reference evidence="2" key="2">
    <citation type="submission" date="2025-08" db="UniProtKB">
        <authorList>
            <consortium name="Ensembl"/>
        </authorList>
    </citation>
    <scope>IDENTIFICATION</scope>
</reference>
<reference evidence="2" key="3">
    <citation type="submission" date="2025-09" db="UniProtKB">
        <authorList>
            <consortium name="Ensembl"/>
        </authorList>
    </citation>
    <scope>IDENTIFICATION</scope>
</reference>
<name>H2Z707_CIOSA</name>
<feature type="region of interest" description="Disordered" evidence="1">
    <location>
        <begin position="1"/>
        <end position="51"/>
    </location>
</feature>
<keyword evidence="3" id="KW-1185">Reference proteome</keyword>
<reference evidence="3" key="1">
    <citation type="submission" date="2003-08" db="EMBL/GenBank/DDBJ databases">
        <authorList>
            <person name="Birren B."/>
            <person name="Nusbaum C."/>
            <person name="Abebe A."/>
            <person name="Abouelleil A."/>
            <person name="Adekoya E."/>
            <person name="Ait-zahra M."/>
            <person name="Allen N."/>
            <person name="Allen T."/>
            <person name="An P."/>
            <person name="Anderson M."/>
            <person name="Anderson S."/>
            <person name="Arachchi H."/>
            <person name="Armbruster J."/>
            <person name="Bachantsang P."/>
            <person name="Baldwin J."/>
            <person name="Barry A."/>
            <person name="Bayul T."/>
            <person name="Blitshsteyn B."/>
            <person name="Bloom T."/>
            <person name="Blye J."/>
            <person name="Boguslavskiy L."/>
            <person name="Borowsky M."/>
            <person name="Boukhgalter B."/>
            <person name="Brunache A."/>
            <person name="Butler J."/>
            <person name="Calixte N."/>
            <person name="Calvo S."/>
            <person name="Camarata J."/>
            <person name="Campo K."/>
            <person name="Chang J."/>
            <person name="Cheshatsang Y."/>
            <person name="Citroen M."/>
            <person name="Collymore A."/>
            <person name="Considine T."/>
            <person name="Cook A."/>
            <person name="Cooke P."/>
            <person name="Corum B."/>
            <person name="Cuomo C."/>
            <person name="David R."/>
            <person name="Dawoe T."/>
            <person name="Degray S."/>
            <person name="Dodge S."/>
            <person name="Dooley K."/>
            <person name="Dorje P."/>
            <person name="Dorjee K."/>
            <person name="Dorris L."/>
            <person name="Duffey N."/>
            <person name="Dupes A."/>
            <person name="Elkins T."/>
            <person name="Engels R."/>
            <person name="Erickson J."/>
            <person name="Farina A."/>
            <person name="Faro S."/>
            <person name="Ferreira P."/>
            <person name="Fischer H."/>
            <person name="Fitzgerald M."/>
            <person name="Foley K."/>
            <person name="Gage D."/>
            <person name="Galagan J."/>
            <person name="Gearin G."/>
            <person name="Gnerre S."/>
            <person name="Gnirke A."/>
            <person name="Goyette A."/>
            <person name="Graham J."/>
            <person name="Grandbois E."/>
            <person name="Gyaltsen K."/>
            <person name="Hafez N."/>
            <person name="Hagopian D."/>
            <person name="Hagos B."/>
            <person name="Hall J."/>
            <person name="Hatcher B."/>
            <person name="Heller A."/>
            <person name="Higgins H."/>
            <person name="Honan T."/>
            <person name="Horn A."/>
            <person name="Houde N."/>
            <person name="Hughes L."/>
            <person name="Hulme W."/>
            <person name="Husby E."/>
            <person name="Iliev I."/>
            <person name="Jaffe D."/>
            <person name="Jones C."/>
            <person name="Kamal M."/>
            <person name="Kamat A."/>
            <person name="Kamvysselis M."/>
            <person name="Karlsson E."/>
            <person name="Kells C."/>
            <person name="Kieu A."/>
            <person name="Kisner P."/>
            <person name="Kodira C."/>
            <person name="Kulbokas E."/>
            <person name="Labutti K."/>
            <person name="Lama D."/>
            <person name="Landers T."/>
            <person name="Leger J."/>
            <person name="Levine S."/>
            <person name="Lewis D."/>
            <person name="Lewis T."/>
            <person name="Lindblad-toh K."/>
            <person name="Liu X."/>
            <person name="Lokyitsang T."/>
            <person name="Lokyitsang Y."/>
            <person name="Lucien O."/>
            <person name="Lui A."/>
            <person name="Ma L.J."/>
            <person name="Mabbitt R."/>
            <person name="Macdonald J."/>
            <person name="Maclean C."/>
            <person name="Major J."/>
            <person name="Manning J."/>
            <person name="Marabella R."/>
            <person name="Maru K."/>
            <person name="Matthews C."/>
            <person name="Mauceli E."/>
            <person name="Mccarthy M."/>
            <person name="Mcdonough S."/>
            <person name="Mcghee T."/>
            <person name="Meldrim J."/>
            <person name="Meneus L."/>
            <person name="Mesirov J."/>
            <person name="Mihalev A."/>
            <person name="Mihova T."/>
            <person name="Mikkelsen T."/>
            <person name="Mlenga V."/>
            <person name="Moru K."/>
            <person name="Mozes J."/>
            <person name="Mulrain L."/>
            <person name="Munson G."/>
            <person name="Naylor J."/>
            <person name="Newes C."/>
            <person name="Nguyen C."/>
            <person name="Nguyen N."/>
            <person name="Nguyen T."/>
            <person name="Nicol R."/>
            <person name="Nielsen C."/>
            <person name="Nizzari M."/>
            <person name="Norbu C."/>
            <person name="Norbu N."/>
            <person name="O'donnell P."/>
            <person name="Okoawo O."/>
            <person name="O'leary S."/>
            <person name="Omotosho B."/>
            <person name="O'neill K."/>
            <person name="Osman S."/>
            <person name="Parker S."/>
            <person name="Perrin D."/>
            <person name="Phunkhang P."/>
            <person name="Piqani B."/>
            <person name="Purcell S."/>
            <person name="Rachupka T."/>
            <person name="Ramasamy U."/>
            <person name="Rameau R."/>
            <person name="Ray V."/>
            <person name="Raymond C."/>
            <person name="Retta R."/>
            <person name="Richardson S."/>
            <person name="Rise C."/>
            <person name="Rodriguez J."/>
            <person name="Rogers J."/>
            <person name="Rogov P."/>
            <person name="Rutman M."/>
            <person name="Schupbach R."/>
            <person name="Seaman C."/>
            <person name="Settipalli S."/>
            <person name="Sharpe T."/>
            <person name="Sheridan J."/>
            <person name="Sherpa N."/>
            <person name="Shi J."/>
            <person name="Smirnov S."/>
            <person name="Smith C."/>
            <person name="Sougnez C."/>
            <person name="Spencer B."/>
            <person name="Stalker J."/>
            <person name="Stange-thomann N."/>
            <person name="Stavropoulos S."/>
            <person name="Stetson K."/>
            <person name="Stone C."/>
            <person name="Stone S."/>
            <person name="Stubbs M."/>
            <person name="Talamas J."/>
            <person name="Tchuinga P."/>
            <person name="Tenzing P."/>
            <person name="Tesfaye S."/>
            <person name="Theodore J."/>
            <person name="Thoulutsang Y."/>
            <person name="Topham K."/>
            <person name="Towey S."/>
            <person name="Tsamla T."/>
            <person name="Tsomo N."/>
            <person name="Vallee D."/>
            <person name="Vassiliev H."/>
            <person name="Venkataraman V."/>
            <person name="Vinson J."/>
            <person name="Vo A."/>
            <person name="Wade C."/>
            <person name="Wang S."/>
            <person name="Wangchuk T."/>
            <person name="Wangdi T."/>
            <person name="Whittaker C."/>
            <person name="Wilkinson J."/>
            <person name="Wu Y."/>
            <person name="Wyman D."/>
            <person name="Yadav S."/>
            <person name="Yang S."/>
            <person name="Yang X."/>
            <person name="Yeager S."/>
            <person name="Yee E."/>
            <person name="Young G."/>
            <person name="Zainoun J."/>
            <person name="Zembeck L."/>
            <person name="Zimmer A."/>
            <person name="Zody M."/>
            <person name="Lander E."/>
        </authorList>
    </citation>
    <scope>NUCLEOTIDE SEQUENCE [LARGE SCALE GENOMIC DNA]</scope>
</reference>
<evidence type="ECO:0000256" key="1">
    <source>
        <dbReference type="SAM" id="MobiDB-lite"/>
    </source>
</evidence>
<feature type="region of interest" description="Disordered" evidence="1">
    <location>
        <begin position="77"/>
        <end position="180"/>
    </location>
</feature>
<sequence length="180" mass="19289">SSENLNLDLPPNSRQNVSINGFQSVGKVQSHSFPSEDAVTDPPNYPTSPPAIPARVALPSNVNLFDINYLTQNSPASSFKDISPNQPPEINLIPNSPLYFTTSPSPYKYPHPSHESPEVTPTAHTCPEVTPPPHTCTTNVTPSNPGKSSASSSPGRELNSESMDPIQQQADSDPKSMSTI</sequence>
<dbReference type="HOGENOM" id="CLU_1499575_0_0_1"/>
<dbReference type="GeneTree" id="ENSGT00950000183139"/>
<dbReference type="AlphaFoldDB" id="H2Z707"/>
<feature type="compositionally biased region" description="Polar residues" evidence="1">
    <location>
        <begin position="12"/>
        <end position="33"/>
    </location>
</feature>
<proteinExistence type="predicted"/>